<organism evidence="3 4">
    <name type="scientific">Citrus sinensis</name>
    <name type="common">Sweet orange</name>
    <name type="synonym">Citrus aurantium var. sinensis</name>
    <dbReference type="NCBI Taxonomy" id="2711"/>
    <lineage>
        <taxon>Eukaryota</taxon>
        <taxon>Viridiplantae</taxon>
        <taxon>Streptophyta</taxon>
        <taxon>Embryophyta</taxon>
        <taxon>Tracheophyta</taxon>
        <taxon>Spermatophyta</taxon>
        <taxon>Magnoliopsida</taxon>
        <taxon>eudicotyledons</taxon>
        <taxon>Gunneridae</taxon>
        <taxon>Pentapetalae</taxon>
        <taxon>rosids</taxon>
        <taxon>malvids</taxon>
        <taxon>Sapindales</taxon>
        <taxon>Rutaceae</taxon>
        <taxon>Aurantioideae</taxon>
        <taxon>Citrus</taxon>
    </lineage>
</organism>
<proteinExistence type="predicted"/>
<keyword evidence="1" id="KW-0472">Membrane</keyword>
<evidence type="ECO:0000313" key="4">
    <source>
        <dbReference type="Proteomes" id="UP000027120"/>
    </source>
</evidence>
<reference evidence="3 4" key="1">
    <citation type="submission" date="2014-04" db="EMBL/GenBank/DDBJ databases">
        <authorList>
            <consortium name="International Citrus Genome Consortium"/>
            <person name="Gmitter F."/>
            <person name="Chen C."/>
            <person name="Farmerie W."/>
            <person name="Harkins T."/>
            <person name="Desany B."/>
            <person name="Mohiuddin M."/>
            <person name="Kodira C."/>
            <person name="Borodovsky M."/>
            <person name="Lomsadze A."/>
            <person name="Burns P."/>
            <person name="Jenkins J."/>
            <person name="Prochnik S."/>
            <person name="Shu S."/>
            <person name="Chapman J."/>
            <person name="Pitluck S."/>
            <person name="Schmutz J."/>
            <person name="Rokhsar D."/>
        </authorList>
    </citation>
    <scope>NUCLEOTIDE SEQUENCE</scope>
</reference>
<accession>A0A067G2L0</accession>
<protein>
    <recommendedName>
        <fullName evidence="2">DUF7642 domain-containing protein</fullName>
    </recommendedName>
</protein>
<evidence type="ECO:0000259" key="2">
    <source>
        <dbReference type="Pfam" id="PF24649"/>
    </source>
</evidence>
<dbReference type="PANTHER" id="PTHR35410">
    <property type="entry name" value="EXPRESSED PROTEIN"/>
    <property type="match status" value="1"/>
</dbReference>
<sequence length="221" mass="25228">MGSRDEVVEIDSLEKGLLSDNGIEREDDDDVLYTASFQEKEDNFVQYQTAQWVLYSLLLILAWGIGLFMLLYLPVRRYILRKDIRSRKLFLTPNAIVYKVTRPVPFPCFGVLKKEKHVLLPSVQDIVIEQGYLQSLFGVYSLRIENVGVRRPPSDDVQIQGVANPSDFRKAVLTRLSNMTNEVFSREASAIEDVQNPKRSLSSITSARFKSFRRSSSASKT</sequence>
<name>A0A067G2L0_CITSI</name>
<feature type="domain" description="DUF7642" evidence="2">
    <location>
        <begin position="82"/>
        <end position="180"/>
    </location>
</feature>
<evidence type="ECO:0000313" key="3">
    <source>
        <dbReference type="EMBL" id="KDO73823.1"/>
    </source>
</evidence>
<dbReference type="AlphaFoldDB" id="A0A067G2L0"/>
<dbReference type="PANTHER" id="PTHR35410:SF1">
    <property type="entry name" value="EXPRESSED PROTEIN"/>
    <property type="match status" value="1"/>
</dbReference>
<dbReference type="InterPro" id="IPR056059">
    <property type="entry name" value="DUF7642"/>
</dbReference>
<keyword evidence="1" id="KW-1133">Transmembrane helix</keyword>
<gene>
    <name evidence="3" type="ORF">CISIN_1g024940mg</name>
</gene>
<keyword evidence="1" id="KW-0812">Transmembrane</keyword>
<feature type="transmembrane region" description="Helical" evidence="1">
    <location>
        <begin position="52"/>
        <end position="75"/>
    </location>
</feature>
<keyword evidence="4" id="KW-1185">Reference proteome</keyword>
<dbReference type="EMBL" id="KK784885">
    <property type="protein sequence ID" value="KDO73823.1"/>
    <property type="molecule type" value="Genomic_DNA"/>
</dbReference>
<dbReference type="Proteomes" id="UP000027120">
    <property type="component" value="Unassembled WGS sequence"/>
</dbReference>
<dbReference type="Pfam" id="PF24649">
    <property type="entry name" value="DUF7642"/>
    <property type="match status" value="1"/>
</dbReference>
<evidence type="ECO:0000256" key="1">
    <source>
        <dbReference type="SAM" id="Phobius"/>
    </source>
</evidence>